<gene>
    <name evidence="4" type="ORF">Lupro_07415</name>
</gene>
<dbReference type="InterPro" id="IPR022689">
    <property type="entry name" value="Iron_dep_repressor"/>
</dbReference>
<dbReference type="SUPFAM" id="SSF50037">
    <property type="entry name" value="C-terminal domain of transcriptional repressors"/>
    <property type="match status" value="1"/>
</dbReference>
<dbReference type="SMART" id="SM00529">
    <property type="entry name" value="HTH_DTXR"/>
    <property type="match status" value="1"/>
</dbReference>
<dbReference type="GO" id="GO:0046914">
    <property type="term" value="F:transition metal ion binding"/>
    <property type="evidence" value="ECO:0007669"/>
    <property type="project" value="InterPro"/>
</dbReference>
<reference evidence="4 5" key="2">
    <citation type="journal article" date="2016" name="Int. J. Syst. Evol. Microbiol.">
        <title>Lutibacter profundi sp. nov., isolated from a deep-sea hydrothermal system on the Arctic Mid-Ocean Ridge and emended description of the genus Lutibacter.</title>
        <authorList>
            <person name="Le Moine Bauer S."/>
            <person name="Roalkvam I."/>
            <person name="Steen I.H."/>
            <person name="Dahle H."/>
        </authorList>
    </citation>
    <scope>NUCLEOTIDE SEQUENCE [LARGE SCALE GENOMIC DNA]</scope>
    <source>
        <strain evidence="4 5">LP1</strain>
    </source>
</reference>
<dbReference type="STRING" id="1622118.Lupro_07415"/>
<dbReference type="SMART" id="SM00899">
    <property type="entry name" value="FeoA"/>
    <property type="match status" value="2"/>
</dbReference>
<dbReference type="Gene3D" id="2.30.30.90">
    <property type="match status" value="1"/>
</dbReference>
<dbReference type="InterPro" id="IPR007167">
    <property type="entry name" value="Fe-transptr_FeoA-like"/>
</dbReference>
<dbReference type="InterPro" id="IPR036388">
    <property type="entry name" value="WH-like_DNA-bd_sf"/>
</dbReference>
<dbReference type="RefSeq" id="WP_068208108.1">
    <property type="nucleotide sequence ID" value="NZ_CP013355.1"/>
</dbReference>
<keyword evidence="1" id="KW-0408">Iron</keyword>
<protein>
    <recommendedName>
        <fullName evidence="3">Ferrous iron transporter FeoA-like domain-containing protein</fullName>
    </recommendedName>
</protein>
<dbReference type="Pfam" id="PF02742">
    <property type="entry name" value="Fe_dep_repr_C"/>
    <property type="match status" value="1"/>
</dbReference>
<dbReference type="AlphaFoldDB" id="A0A0X8G6T3"/>
<organism evidence="4 5">
    <name type="scientific">Lutibacter profundi</name>
    <dbReference type="NCBI Taxonomy" id="1622118"/>
    <lineage>
        <taxon>Bacteria</taxon>
        <taxon>Pseudomonadati</taxon>
        <taxon>Bacteroidota</taxon>
        <taxon>Flavobacteriia</taxon>
        <taxon>Flavobacteriales</taxon>
        <taxon>Flavobacteriaceae</taxon>
        <taxon>Lutibacter</taxon>
    </lineage>
</organism>
<dbReference type="InterPro" id="IPR038157">
    <property type="entry name" value="FeoA_core_dom"/>
</dbReference>
<dbReference type="OrthoDB" id="9791355at2"/>
<keyword evidence="2" id="KW-0472">Membrane</keyword>
<sequence>MSTYNPLNALLIFLGFSTLIYFLFRPTKGWFWIIKNNYRINEKIVIEDILKLLFHSEDSEKIVNTNDLTRILDFDNSLIIASIEKMTAKNLISLDGEQLKLKPLGREYALRIIRMHRLWEKFLAEKTGYDKSEWHGRAEQKEHELNAEETNLLASKLGNPQFDPHGDPIPSRTGEMQTVNGVPLTTLAVNTIGKIIHIEDEPEIIYKQILAENIHIGSHIRVLENNNTRVSFFSEGEEFKLAPIVAGNLTISILKKDIINEENIARLSNLKENETASIIGISKESRGENRRRLLDLGFVKGATVSIDLLNPLGEPNAYLIKGTAIALRNNQASKILIKKIN</sequence>
<dbReference type="InterPro" id="IPR036421">
    <property type="entry name" value="Fe_dep_repressor_sf"/>
</dbReference>
<dbReference type="PATRIC" id="fig|1622118.3.peg.1529"/>
<proteinExistence type="predicted"/>
<dbReference type="GO" id="GO:0003700">
    <property type="term" value="F:DNA-binding transcription factor activity"/>
    <property type="evidence" value="ECO:0007669"/>
    <property type="project" value="InterPro"/>
</dbReference>
<dbReference type="PANTHER" id="PTHR33238">
    <property type="entry name" value="IRON (METAL) DEPENDENT REPRESSOR, DTXR FAMILY"/>
    <property type="match status" value="1"/>
</dbReference>
<dbReference type="PANTHER" id="PTHR33238:SF7">
    <property type="entry name" value="IRON-DEPENDENT TRANSCRIPTIONAL REGULATOR"/>
    <property type="match status" value="1"/>
</dbReference>
<evidence type="ECO:0000256" key="1">
    <source>
        <dbReference type="ARBA" id="ARBA00023004"/>
    </source>
</evidence>
<dbReference type="EMBL" id="CP013355">
    <property type="protein sequence ID" value="AMC11084.1"/>
    <property type="molecule type" value="Genomic_DNA"/>
</dbReference>
<accession>A0A0X8G6T3</accession>
<dbReference type="InterPro" id="IPR050536">
    <property type="entry name" value="DtxR_MntR_Metal-Reg"/>
</dbReference>
<dbReference type="Pfam" id="PF04023">
    <property type="entry name" value="FeoA"/>
    <property type="match status" value="1"/>
</dbReference>
<dbReference type="Gene3D" id="1.10.10.10">
    <property type="entry name" value="Winged helix-like DNA-binding domain superfamily/Winged helix DNA-binding domain"/>
    <property type="match status" value="1"/>
</dbReference>
<name>A0A0X8G6T3_9FLAO</name>
<feature type="transmembrane region" description="Helical" evidence="2">
    <location>
        <begin position="6"/>
        <end position="24"/>
    </location>
</feature>
<evidence type="ECO:0000256" key="2">
    <source>
        <dbReference type="SAM" id="Phobius"/>
    </source>
</evidence>
<keyword evidence="2" id="KW-0812">Transmembrane</keyword>
<evidence type="ECO:0000313" key="4">
    <source>
        <dbReference type="EMBL" id="AMC11084.1"/>
    </source>
</evidence>
<dbReference type="KEGG" id="lut:Lupro_07415"/>
<evidence type="ECO:0000313" key="5">
    <source>
        <dbReference type="Proteomes" id="UP000059672"/>
    </source>
</evidence>
<dbReference type="SUPFAM" id="SSF47979">
    <property type="entry name" value="Iron-dependent repressor protein, dimerization domain"/>
    <property type="match status" value="1"/>
</dbReference>
<evidence type="ECO:0000259" key="3">
    <source>
        <dbReference type="SMART" id="SM00899"/>
    </source>
</evidence>
<dbReference type="InterPro" id="IPR008988">
    <property type="entry name" value="Transcriptional_repressor_C"/>
</dbReference>
<keyword evidence="2" id="KW-1133">Transmembrane helix</keyword>
<dbReference type="Proteomes" id="UP000059672">
    <property type="component" value="Chromosome"/>
</dbReference>
<keyword evidence="5" id="KW-1185">Reference proteome</keyword>
<dbReference type="GO" id="GO:0046983">
    <property type="term" value="F:protein dimerization activity"/>
    <property type="evidence" value="ECO:0007669"/>
    <property type="project" value="InterPro"/>
</dbReference>
<dbReference type="InterPro" id="IPR001367">
    <property type="entry name" value="Fe_dep_repressor"/>
</dbReference>
<reference evidence="5" key="1">
    <citation type="submission" date="2015-12" db="EMBL/GenBank/DDBJ databases">
        <title>Complete genome sequence of Lutibacter profundus strain LP1.</title>
        <authorList>
            <person name="Wissuwa J."/>
            <person name="Le Moine Bauer S."/>
            <person name="Stokke R."/>
            <person name="Dahle H."/>
            <person name="Steen I.H."/>
        </authorList>
    </citation>
    <scope>NUCLEOTIDE SEQUENCE [LARGE SCALE GENOMIC DNA]</scope>
    <source>
        <strain evidence="5">LP1</strain>
    </source>
</reference>
<feature type="domain" description="Ferrous iron transporter FeoA-like" evidence="3">
    <location>
        <begin position="265"/>
        <end position="339"/>
    </location>
</feature>
<feature type="domain" description="Ferrous iron transporter FeoA-like" evidence="3">
    <location>
        <begin position="182"/>
        <end position="253"/>
    </location>
</feature>